<sequence>MSPITQFGLLILCSGLVGCSGIPNEVHWKSMLDRNEMNFPEELRSIEKSETNVILCWVCKQTIHKIKSIVLSEIKKEIQAVCKHMHPFENLCKQHAYKYQYLIIHLLMHGNSRNTCKHLNMCK</sequence>
<dbReference type="EMBL" id="JAFHDT010000010">
    <property type="protein sequence ID" value="KAI7804457.1"/>
    <property type="molecule type" value="Genomic_DNA"/>
</dbReference>
<dbReference type="Proteomes" id="UP001059041">
    <property type="component" value="Linkage Group LG10"/>
</dbReference>
<name>A0A9W7TXK5_TRIRA</name>
<dbReference type="SMART" id="SM00741">
    <property type="entry name" value="SapB"/>
    <property type="match status" value="1"/>
</dbReference>
<accession>A0A9W7TXK5</accession>
<evidence type="ECO:0000313" key="5">
    <source>
        <dbReference type="Proteomes" id="UP001059041"/>
    </source>
</evidence>
<dbReference type="Gene3D" id="1.10.225.10">
    <property type="entry name" value="Saposin-like"/>
    <property type="match status" value="1"/>
</dbReference>
<protein>
    <recommendedName>
        <fullName evidence="3">Saposin B-type domain-containing protein</fullName>
    </recommendedName>
</protein>
<feature type="signal peptide" evidence="2">
    <location>
        <begin position="1"/>
        <end position="21"/>
    </location>
</feature>
<dbReference type="AlphaFoldDB" id="A0A9W7TXK5"/>
<feature type="chain" id="PRO_5040859191" description="Saposin B-type domain-containing protein" evidence="2">
    <location>
        <begin position="22"/>
        <end position="123"/>
    </location>
</feature>
<keyword evidence="1" id="KW-1015">Disulfide bond</keyword>
<gene>
    <name evidence="4" type="ORF">IRJ41_010839</name>
</gene>
<dbReference type="InterPro" id="IPR011001">
    <property type="entry name" value="Saposin-like"/>
</dbReference>
<dbReference type="PROSITE" id="PS50015">
    <property type="entry name" value="SAP_B"/>
    <property type="match status" value="1"/>
</dbReference>
<evidence type="ECO:0000259" key="3">
    <source>
        <dbReference type="PROSITE" id="PS50015"/>
    </source>
</evidence>
<evidence type="ECO:0000256" key="2">
    <source>
        <dbReference type="SAM" id="SignalP"/>
    </source>
</evidence>
<feature type="domain" description="Saposin B-type" evidence="3">
    <location>
        <begin position="52"/>
        <end position="123"/>
    </location>
</feature>
<keyword evidence="2" id="KW-0732">Signal</keyword>
<reference evidence="4" key="1">
    <citation type="submission" date="2021-02" db="EMBL/GenBank/DDBJ databases">
        <title>Comparative genomics reveals that relaxation of natural selection precedes convergent phenotypic evolution of cavefish.</title>
        <authorList>
            <person name="Peng Z."/>
        </authorList>
    </citation>
    <scope>NUCLEOTIDE SEQUENCE</scope>
    <source>
        <tissue evidence="4">Muscle</tissue>
    </source>
</reference>
<evidence type="ECO:0000256" key="1">
    <source>
        <dbReference type="ARBA" id="ARBA00023157"/>
    </source>
</evidence>
<comment type="caution">
    <text evidence="4">The sequence shown here is derived from an EMBL/GenBank/DDBJ whole genome shotgun (WGS) entry which is preliminary data.</text>
</comment>
<dbReference type="InterPro" id="IPR008139">
    <property type="entry name" value="SaposinB_dom"/>
</dbReference>
<organism evidence="4 5">
    <name type="scientific">Triplophysa rosa</name>
    <name type="common">Cave loach</name>
    <dbReference type="NCBI Taxonomy" id="992332"/>
    <lineage>
        <taxon>Eukaryota</taxon>
        <taxon>Metazoa</taxon>
        <taxon>Chordata</taxon>
        <taxon>Craniata</taxon>
        <taxon>Vertebrata</taxon>
        <taxon>Euteleostomi</taxon>
        <taxon>Actinopterygii</taxon>
        <taxon>Neopterygii</taxon>
        <taxon>Teleostei</taxon>
        <taxon>Ostariophysi</taxon>
        <taxon>Cypriniformes</taxon>
        <taxon>Nemacheilidae</taxon>
        <taxon>Triplophysa</taxon>
    </lineage>
</organism>
<dbReference type="SUPFAM" id="SSF47862">
    <property type="entry name" value="Saposin"/>
    <property type="match status" value="1"/>
</dbReference>
<proteinExistence type="predicted"/>
<evidence type="ECO:0000313" key="4">
    <source>
        <dbReference type="EMBL" id="KAI7804457.1"/>
    </source>
</evidence>
<keyword evidence="5" id="KW-1185">Reference proteome</keyword>